<name>A0AAD1W518_PELCU</name>
<dbReference type="EMBL" id="OW240916">
    <property type="protein sequence ID" value="CAH2293973.1"/>
    <property type="molecule type" value="Genomic_DNA"/>
</dbReference>
<protein>
    <recommendedName>
        <fullName evidence="5">Coiled-coil domain containing 171</fullName>
    </recommendedName>
</protein>
<feature type="coiled-coil region" evidence="1">
    <location>
        <begin position="286"/>
        <end position="359"/>
    </location>
</feature>
<keyword evidence="1" id="KW-0175">Coiled coil</keyword>
<feature type="coiled-coil region" evidence="1">
    <location>
        <begin position="565"/>
        <end position="660"/>
    </location>
</feature>
<organism evidence="3 4">
    <name type="scientific">Pelobates cultripes</name>
    <name type="common">Western spadefoot toad</name>
    <dbReference type="NCBI Taxonomy" id="61616"/>
    <lineage>
        <taxon>Eukaryota</taxon>
        <taxon>Metazoa</taxon>
        <taxon>Chordata</taxon>
        <taxon>Craniata</taxon>
        <taxon>Vertebrata</taxon>
        <taxon>Euteleostomi</taxon>
        <taxon>Amphibia</taxon>
        <taxon>Batrachia</taxon>
        <taxon>Anura</taxon>
        <taxon>Pelobatoidea</taxon>
        <taxon>Pelobatidae</taxon>
        <taxon>Pelobates</taxon>
    </lineage>
</organism>
<feature type="coiled-coil region" evidence="1">
    <location>
        <begin position="146"/>
        <end position="250"/>
    </location>
</feature>
<gene>
    <name evidence="3" type="ORF">PECUL_23A002150</name>
</gene>
<dbReference type="AlphaFoldDB" id="A0AAD1W518"/>
<accession>A0AAD1W518</accession>
<sequence>MDKMTLISHNNESVHEIKRSEHRKHQKEEQSDFDLIAELRSKLNQAKNLNIELMSNHNQELSVRENMLVRLRSEFERGEAVRQSLEYELAVAKKQYREERMALEQEKAQSSRIQEQFKLQAEEFHIKLHAMEQNLQTAQYRWQDAQKRLENDLQNQNNIIASYKEKVENLLSEKQGLEGVLQVQKKTIQELQEINKTLLKEQNIHMDTLRQQKSELGYSCEREERLNLELAESTKRIKQLEGSIEAERAAHLESKFSSEVIQLRIRDLEESLQVEKAVQLQTASDADMLKRQFVEVESAYQREKNRAEETMENFQKLQKEFSIAGKNLEAEIEEKNRSISELAAKLKDSEQRFVTMEEDLALSKKHQFSVEESYQGIARDLQSLVDSFNMSSQSRSGSFKDHVKLTGSAAVLETLRRTLTDYRSRLEDTSNEHEATKRVCEKISAELESYKVMIQSLHTNLEKAESDLANAEKELHCLRSKCSNAESQIVNYQKDLEKVCHAWEAEKNAVMEMGSEIHKQALVYQKDAEEKLTFLHSLYQRLVAGCVVIKHPENMFSNFSWSELCTVLQENVDTLISDLNQANEKAVQLEYSCKNKDDILQSLKKNHKNTLQKLSEQIKARESDWQKQRKDMELKYSTLLQEAKAKVQKFQRVAQKSESKIAVFEKTKNQMAFENVNIKNVLINSQKNHKSLLAACALIAGALYPLYSRTCFLAAQRDYLQTQVNSFIDVQKEIGSLVQALSDTEERKPNDAKVKLEHLRSMKYIFRKGVIAVLAANRFRFFGKNSRSLFTWMDSFTKSAGLLVCVGGAQKKYTLGQKNEEAWTWFTSTDLLNIVVYSMSELHEVLDKPESNSQDHLIKCARNSFSKLMRKLSVEMGYSIVGWDRCGTHTDSASLIQRLARGLCRLDSQTTNAELNSTRSVMKGLAVLKKKLSEFTKRLHTGEVERRSLRLELSEFRENLNAVRKNSEALECLKEQNRQLRNAKMVPSNKFDMACEELHQALFREKQAQILLNEQSQQLQELNNTIQLLSVQEAEKNQTLSEAVKSLSEAKMELRNKDQSLRQVNRQLTQLEKDKRWLEESIHNAEIALCTAAKDKELISNHMKSVEAVFQKVRDQMSKIWSTTTKHDSTLQLPLLHPEIFAMEGSPGGAQVQLFENTIRVFLDIYKFVYTKATALEEEITFHKNHIAALKSELQVACLRDNESLSLAKYDVNNYQSLNTEFFSESISTGFYPMQAEQDLSHSQRKRSFSNHTFDHLFNEASSVHNICSSTMQELPNPS</sequence>
<feature type="coiled-coil region" evidence="1">
    <location>
        <begin position="89"/>
        <end position="116"/>
    </location>
</feature>
<feature type="region of interest" description="Disordered" evidence="2">
    <location>
        <begin position="1"/>
        <end position="30"/>
    </location>
</feature>
<evidence type="ECO:0000313" key="4">
    <source>
        <dbReference type="Proteomes" id="UP001295444"/>
    </source>
</evidence>
<evidence type="ECO:0000313" key="3">
    <source>
        <dbReference type="EMBL" id="CAH2293973.1"/>
    </source>
</evidence>
<evidence type="ECO:0008006" key="5">
    <source>
        <dbReference type="Google" id="ProtNLM"/>
    </source>
</evidence>
<proteinExistence type="predicted"/>
<reference evidence="3" key="1">
    <citation type="submission" date="2022-03" db="EMBL/GenBank/DDBJ databases">
        <authorList>
            <person name="Alioto T."/>
            <person name="Alioto T."/>
            <person name="Gomez Garrido J."/>
        </authorList>
    </citation>
    <scope>NUCLEOTIDE SEQUENCE</scope>
</reference>
<evidence type="ECO:0000256" key="1">
    <source>
        <dbReference type="SAM" id="Coils"/>
    </source>
</evidence>
<dbReference type="InterPro" id="IPR038820">
    <property type="entry name" value="CCDC171"/>
</dbReference>
<keyword evidence="4" id="KW-1185">Reference proteome</keyword>
<dbReference type="Proteomes" id="UP001295444">
    <property type="component" value="Chromosome 05"/>
</dbReference>
<feature type="coiled-coil region" evidence="1">
    <location>
        <begin position="412"/>
        <end position="495"/>
    </location>
</feature>
<evidence type="ECO:0000256" key="2">
    <source>
        <dbReference type="SAM" id="MobiDB-lite"/>
    </source>
</evidence>
<dbReference type="PANTHER" id="PTHR47899:SF1">
    <property type="entry name" value="COILED-COIL DOMAIN-CONTAINING PROTEIN 171"/>
    <property type="match status" value="1"/>
</dbReference>
<dbReference type="PANTHER" id="PTHR47899">
    <property type="entry name" value="COILED-COIL DOMAIN-CONTAINING PROTEIN 171"/>
    <property type="match status" value="1"/>
</dbReference>
<feature type="coiled-coil region" evidence="1">
    <location>
        <begin position="946"/>
        <end position="1088"/>
    </location>
</feature>